<name>A0A5F9D0U1_RABIT</name>
<dbReference type="STRING" id="9986.ENSOCUP00000038999"/>
<feature type="region of interest" description="Disordered" evidence="1">
    <location>
        <begin position="1"/>
        <end position="44"/>
    </location>
</feature>
<dbReference type="EMBL" id="AAGW02016378">
    <property type="status" value="NOT_ANNOTATED_CDS"/>
    <property type="molecule type" value="Genomic_DNA"/>
</dbReference>
<dbReference type="SMR" id="A0A5F9D0U1"/>
<reference evidence="2" key="3">
    <citation type="submission" date="2025-09" db="UniProtKB">
        <authorList>
            <consortium name="Ensembl"/>
        </authorList>
    </citation>
    <scope>IDENTIFICATION</scope>
    <source>
        <strain evidence="2">Thorbecke</strain>
    </source>
</reference>
<dbReference type="Ensembl" id="ENSOCUT00000057548.1">
    <property type="protein sequence ID" value="ENSOCUP00000038999.1"/>
    <property type="gene ID" value="ENSOCUG00000036085.1"/>
</dbReference>
<evidence type="ECO:0000256" key="1">
    <source>
        <dbReference type="SAM" id="MobiDB-lite"/>
    </source>
</evidence>
<dbReference type="AlphaFoldDB" id="A0A5F9D0U1"/>
<dbReference type="Proteomes" id="UP000001811">
    <property type="component" value="Chromosome 14"/>
</dbReference>
<dbReference type="GeneTree" id="ENSGT00670000098076"/>
<accession>A0A5F9D0U1</accession>
<reference evidence="2" key="2">
    <citation type="submission" date="2025-08" db="UniProtKB">
        <authorList>
            <consortium name="Ensembl"/>
        </authorList>
    </citation>
    <scope>IDENTIFICATION</scope>
    <source>
        <strain evidence="2">Thorbecke</strain>
    </source>
</reference>
<reference evidence="2 3" key="1">
    <citation type="journal article" date="2011" name="Nature">
        <title>A high-resolution map of human evolutionary constraint using 29 mammals.</title>
        <authorList>
            <person name="Lindblad-Toh K."/>
            <person name="Garber M."/>
            <person name="Zuk O."/>
            <person name="Lin M.F."/>
            <person name="Parker B.J."/>
            <person name="Washietl S."/>
            <person name="Kheradpour P."/>
            <person name="Ernst J."/>
            <person name="Jordan G."/>
            <person name="Mauceli E."/>
            <person name="Ward L.D."/>
            <person name="Lowe C.B."/>
            <person name="Holloway A.K."/>
            <person name="Clamp M."/>
            <person name="Gnerre S."/>
            <person name="Alfoldi J."/>
            <person name="Beal K."/>
            <person name="Chang J."/>
            <person name="Clawson H."/>
            <person name="Cuff J."/>
            <person name="Di Palma F."/>
            <person name="Fitzgerald S."/>
            <person name="Flicek P."/>
            <person name="Guttman M."/>
            <person name="Hubisz M.J."/>
            <person name="Jaffe D.B."/>
            <person name="Jungreis I."/>
            <person name="Kent W.J."/>
            <person name="Kostka D."/>
            <person name="Lara M."/>
            <person name="Martins A.L."/>
            <person name="Massingham T."/>
            <person name="Moltke I."/>
            <person name="Raney B.J."/>
            <person name="Rasmussen M.D."/>
            <person name="Robinson J."/>
            <person name="Stark A."/>
            <person name="Vilella A.J."/>
            <person name="Wen J."/>
            <person name="Xie X."/>
            <person name="Zody M.C."/>
            <person name="Baldwin J."/>
            <person name="Bloom T."/>
            <person name="Chin C.W."/>
            <person name="Heiman D."/>
            <person name="Nicol R."/>
            <person name="Nusbaum C."/>
            <person name="Young S."/>
            <person name="Wilkinson J."/>
            <person name="Worley K.C."/>
            <person name="Kovar C.L."/>
            <person name="Muzny D.M."/>
            <person name="Gibbs R.A."/>
            <person name="Cree A."/>
            <person name="Dihn H.H."/>
            <person name="Fowler G."/>
            <person name="Jhangiani S."/>
            <person name="Joshi V."/>
            <person name="Lee S."/>
            <person name="Lewis L.R."/>
            <person name="Nazareth L.V."/>
            <person name="Okwuonu G."/>
            <person name="Santibanez J."/>
            <person name="Warren W.C."/>
            <person name="Mardis E.R."/>
            <person name="Weinstock G.M."/>
            <person name="Wilson R.K."/>
            <person name="Delehaunty K."/>
            <person name="Dooling D."/>
            <person name="Fronik C."/>
            <person name="Fulton L."/>
            <person name="Fulton B."/>
            <person name="Graves T."/>
            <person name="Minx P."/>
            <person name="Sodergren E."/>
            <person name="Birney E."/>
            <person name="Margulies E.H."/>
            <person name="Herrero J."/>
            <person name="Green E.D."/>
            <person name="Haussler D."/>
            <person name="Siepel A."/>
            <person name="Goldman N."/>
            <person name="Pollard K.S."/>
            <person name="Pedersen J.S."/>
            <person name="Lander E.S."/>
            <person name="Kellis M."/>
        </authorList>
    </citation>
    <scope>NUCLEOTIDE SEQUENCE [LARGE SCALE GENOMIC DNA]</scope>
    <source>
        <strain evidence="2 3">Thorbecke inbred</strain>
    </source>
</reference>
<sequence>HSSLPSTEVSDSKDSSLMPVTPGHEENHSALQRPSAEIPHTDTAFPLPYSMDLLIQDNPDSSTSPRVKLPISFSPQLSISIGKSTKKEEKVKQQIRTVLSQTQLCVLSDRFHTEIPQKFIRWQRNNWSKRLAKE</sequence>
<dbReference type="InParanoid" id="A0A5F9D0U1"/>
<keyword evidence="3" id="KW-1185">Reference proteome</keyword>
<evidence type="ECO:0000313" key="2">
    <source>
        <dbReference type="Ensembl" id="ENSOCUP00000038999.1"/>
    </source>
</evidence>
<organism evidence="2 3">
    <name type="scientific">Oryctolagus cuniculus</name>
    <name type="common">Rabbit</name>
    <dbReference type="NCBI Taxonomy" id="9986"/>
    <lineage>
        <taxon>Eukaryota</taxon>
        <taxon>Metazoa</taxon>
        <taxon>Chordata</taxon>
        <taxon>Craniata</taxon>
        <taxon>Vertebrata</taxon>
        <taxon>Euteleostomi</taxon>
        <taxon>Mammalia</taxon>
        <taxon>Eutheria</taxon>
        <taxon>Euarchontoglires</taxon>
        <taxon>Glires</taxon>
        <taxon>Lagomorpha</taxon>
        <taxon>Leporidae</taxon>
        <taxon>Oryctolagus</taxon>
    </lineage>
</organism>
<evidence type="ECO:0000313" key="3">
    <source>
        <dbReference type="Proteomes" id="UP000001811"/>
    </source>
</evidence>
<protein>
    <submittedName>
        <fullName evidence="2">Uncharacterized protein</fullName>
    </submittedName>
</protein>
<proteinExistence type="predicted"/>